<dbReference type="InterPro" id="IPR041653">
    <property type="entry name" value="Importin_rep_4"/>
</dbReference>
<dbReference type="InterPro" id="IPR016024">
    <property type="entry name" value="ARM-type_fold"/>
</dbReference>
<dbReference type="GO" id="GO:0006606">
    <property type="term" value="P:protein import into nucleus"/>
    <property type="evidence" value="ECO:0007669"/>
    <property type="project" value="InterPro"/>
</dbReference>
<accession>A0A1D8NNI3</accession>
<evidence type="ECO:0000256" key="2">
    <source>
        <dbReference type="ARBA" id="ARBA00004496"/>
    </source>
</evidence>
<name>A0A1D8NNI3_YARLL</name>
<evidence type="ECO:0000256" key="7">
    <source>
        <dbReference type="ARBA" id="ARBA00023242"/>
    </source>
</evidence>
<evidence type="ECO:0000256" key="1">
    <source>
        <dbReference type="ARBA" id="ARBA00004123"/>
    </source>
</evidence>
<dbReference type="GO" id="GO:0005737">
    <property type="term" value="C:cytoplasm"/>
    <property type="evidence" value="ECO:0007669"/>
    <property type="project" value="UniProtKB-SubCell"/>
</dbReference>
<dbReference type="Pfam" id="PF18808">
    <property type="entry name" value="Importin_rep_4"/>
    <property type="match status" value="1"/>
</dbReference>
<dbReference type="InterPro" id="IPR057672">
    <property type="entry name" value="TPR_IPO4/5"/>
</dbReference>
<dbReference type="GeneID" id="2907767"/>
<dbReference type="AlphaFoldDB" id="A0A1D8NNI3"/>
<dbReference type="SUPFAM" id="SSF48371">
    <property type="entry name" value="ARM repeat"/>
    <property type="match status" value="2"/>
</dbReference>
<keyword evidence="7" id="KW-0539">Nucleus</keyword>
<dbReference type="Gene3D" id="1.25.10.10">
    <property type="entry name" value="Leucine-rich Repeat Variant"/>
    <property type="match status" value="1"/>
</dbReference>
<keyword evidence="4" id="KW-0963">Cytoplasm</keyword>
<evidence type="ECO:0000313" key="9">
    <source>
        <dbReference type="EMBL" id="AOW07182.1"/>
    </source>
</evidence>
<sequence>MLLVGLAQLAATDSDKTVRSFAAILFRRMALKSPEDVKNVVTRTVDTVQPEVRSMCRNILLGGFTQETDNSTRHKLCDAMAELVEDENTQGSWPQLVQTLFEGTQAPSGGIRESCFRLIATVPTVLNENQDINGIITVFQRGFADSDQSVQVTAVGAFTKFFDLLPQQKWEQLNPLLHSLLNVLPPLAVPDQGLELTQTLEHLMELAGLAPKMFLPVFPDLISFCVSIIENAEMDLSARLSALELLTTFVDKAPQMCKNQSNYTPQLVTCCLKLMTEIGEDDDDAAEWNNATDINGDAEEEEADVRARQSLDRLALKLHGNVILPPLFEYVPPMTSGTWKEKHAALMALSSVAEGCVDVMIKELSQVLDMVLGLLNDPHPRVQWAVCNTLGQISTDFAPTIQNEYHARVVPGLISILRGKLPPRVQTHAAAAMVNFAENATKEVLEPYLDDLLSSLVTLLNRPQRYLQDQVLTTISTIAESSSEKFSKYYDELMPLLLTVLRTPATDETRNVKAKSIECSSLIAVAVGKTQFIPSSMDLLKCYVDIQGELDETNNEDDPCQSHLVLAWSRICKLLGRDFMPFLDVVMPPLLRAASAKPDINLIEDEGEVDAVAQQEGWDVITLKGKHLSIHTAPLDDKAQAIELMAGYAQTLKDSFAPYVHQILNEILAPGIVFFVHDGVRYASASAIGPCLEVAKQVAPVTTNHQNMLAELFSPLFSKLIEAMQVEPMVDVLGNFYTAIYQAVSILGPNSMTPGQMTSLCKIICKNLADYIERVNERNADDNDYTEEDDDGEEEEHDEYLIAEINKCLHEVFRLMKDQFKPYYEAELEPLVQQFLTGDADQIQFSICVLSDVAEFCPESGPSVLQTIAPFIQSGDSNVRQAALYCVGCAAKSTRDSLQMLEPLFAIANSPDARVDENIYPTEHACCAIAKILKHHGSELGGQSNAALDAWVKTLPILCDEEVAPFAYRFLVELMRANHKAINDNAVHVLDSVAQTVFNSVVQGETARVLVDATKTWLQSLGEDQVQQMVQQIESEQIQYVVKSWFA</sequence>
<dbReference type="KEGG" id="yli:2907767"/>
<dbReference type="GO" id="GO:0005634">
    <property type="term" value="C:nucleus"/>
    <property type="evidence" value="ECO:0007669"/>
    <property type="project" value="UniProtKB-SubCell"/>
</dbReference>
<keyword evidence="5" id="KW-0677">Repeat</keyword>
<gene>
    <name evidence="9" type="ORF">YALI1_F19478g</name>
</gene>
<dbReference type="Pfam" id="PF25574">
    <property type="entry name" value="TPR_IMB1"/>
    <property type="match status" value="1"/>
</dbReference>
<evidence type="ECO:0000313" key="10">
    <source>
        <dbReference type="Proteomes" id="UP000182444"/>
    </source>
</evidence>
<keyword evidence="3" id="KW-0813">Transport</keyword>
<evidence type="ECO:0000256" key="3">
    <source>
        <dbReference type="ARBA" id="ARBA00022448"/>
    </source>
</evidence>
<dbReference type="VEuPathDB" id="FungiDB:YALI0_F14575g"/>
<keyword evidence="6" id="KW-0653">Protein transport</keyword>
<dbReference type="RefSeq" id="XP_505419.3">
    <property type="nucleotide sequence ID" value="XM_505419.3"/>
</dbReference>
<dbReference type="Proteomes" id="UP000182444">
    <property type="component" value="Chromosome 1F"/>
</dbReference>
<evidence type="ECO:0000259" key="8">
    <source>
        <dbReference type="SMART" id="SM01349"/>
    </source>
</evidence>
<dbReference type="EMBL" id="CP017558">
    <property type="protein sequence ID" value="AOW07182.1"/>
    <property type="molecule type" value="Genomic_DNA"/>
</dbReference>
<dbReference type="VEuPathDB" id="FungiDB:YALI1_F19478g"/>
<dbReference type="Pfam" id="PF18816">
    <property type="entry name" value="Importin_rep_5"/>
    <property type="match status" value="1"/>
</dbReference>
<protein>
    <recommendedName>
        <fullName evidence="8">TOG domain-containing protein</fullName>
    </recommendedName>
</protein>
<evidence type="ECO:0000256" key="4">
    <source>
        <dbReference type="ARBA" id="ARBA00022490"/>
    </source>
</evidence>
<dbReference type="eggNOG" id="KOG2171">
    <property type="taxonomic scope" value="Eukaryota"/>
</dbReference>
<dbReference type="Pfam" id="PF13513">
    <property type="entry name" value="HEAT_EZ"/>
    <property type="match status" value="1"/>
</dbReference>
<reference evidence="9 10" key="1">
    <citation type="journal article" date="2016" name="PLoS ONE">
        <title>Sequence Assembly of Yarrowia lipolytica Strain W29/CLIB89 Shows Transposable Element Diversity.</title>
        <authorList>
            <person name="Magnan C."/>
            <person name="Yu J."/>
            <person name="Chang I."/>
            <person name="Jahn E."/>
            <person name="Kanomata Y."/>
            <person name="Wu J."/>
            <person name="Zeller M."/>
            <person name="Oakes M."/>
            <person name="Baldi P."/>
            <person name="Sandmeyer S."/>
        </authorList>
    </citation>
    <scope>NUCLEOTIDE SEQUENCE [LARGE SCALE GENOMIC DNA]</scope>
    <source>
        <strain evidence="10">CLIB89(W29)</strain>
    </source>
</reference>
<dbReference type="InterPro" id="IPR058584">
    <property type="entry name" value="IMB1_TNPO1-like_TPR"/>
</dbReference>
<dbReference type="InterPro" id="IPR040122">
    <property type="entry name" value="Importin_beta"/>
</dbReference>
<dbReference type="InterPro" id="IPR041389">
    <property type="entry name" value="Importin_rep_6"/>
</dbReference>
<dbReference type="InterPro" id="IPR040928">
    <property type="entry name" value="Importin_rep_5"/>
</dbReference>
<evidence type="ECO:0000256" key="6">
    <source>
        <dbReference type="ARBA" id="ARBA00022927"/>
    </source>
</evidence>
<evidence type="ECO:0000256" key="5">
    <source>
        <dbReference type="ARBA" id="ARBA00022737"/>
    </source>
</evidence>
<dbReference type="Pfam" id="PF18829">
    <property type="entry name" value="Importin_rep_6"/>
    <property type="match status" value="1"/>
</dbReference>
<dbReference type="InterPro" id="IPR034085">
    <property type="entry name" value="TOG"/>
</dbReference>
<proteinExistence type="predicted"/>
<comment type="subcellular location">
    <subcellularLocation>
        <location evidence="2">Cytoplasm</location>
    </subcellularLocation>
    <subcellularLocation>
        <location evidence="1">Nucleus</location>
    </subcellularLocation>
</comment>
<dbReference type="InterPro" id="IPR011989">
    <property type="entry name" value="ARM-like"/>
</dbReference>
<feature type="domain" description="TOG" evidence="8">
    <location>
        <begin position="317"/>
        <end position="552"/>
    </location>
</feature>
<dbReference type="Pfam" id="PF25780">
    <property type="entry name" value="TPR_IPO5"/>
    <property type="match status" value="1"/>
</dbReference>
<dbReference type="SMART" id="SM01349">
    <property type="entry name" value="TOG"/>
    <property type="match status" value="1"/>
</dbReference>
<dbReference type="PANTHER" id="PTHR10527">
    <property type="entry name" value="IMPORTIN BETA"/>
    <property type="match status" value="1"/>
</dbReference>
<organism evidence="9 10">
    <name type="scientific">Yarrowia lipolytica</name>
    <name type="common">Candida lipolytica</name>
    <dbReference type="NCBI Taxonomy" id="4952"/>
    <lineage>
        <taxon>Eukaryota</taxon>
        <taxon>Fungi</taxon>
        <taxon>Dikarya</taxon>
        <taxon>Ascomycota</taxon>
        <taxon>Saccharomycotina</taxon>
        <taxon>Dipodascomycetes</taxon>
        <taxon>Dipodascales</taxon>
        <taxon>Dipodascales incertae sedis</taxon>
        <taxon>Yarrowia</taxon>
    </lineage>
</organism>